<sequence length="360" mass="39436">MPSLFRPILAILLYPLFLLLHLTFTLTSLSLRIFQSLTTPVPHTIDIEHVSPPRHVALVLVPSAPGQNVGLGGKGGASGRAERRRKEREGLVESVKRVVQWAGERGVAELSIWDGQGLTQAALPTLLRTLTTASSLPPSPPTSPSSKPTQDASHFSRPSSPSPSPPKRTETLGGGVTSITVWPSFFGKGDSKKAQAGAGGSRKELVVHFVPPSSGAVGVVNLTKQYVKGKLEVEEVTVKKVDEDMKKQLHFRDYPDLLVIHHLTPPPFYATLLPRRAPELWGYPFWALRITEIYQHPTPMPFLHYLSFFITTLRNSSLPSIRKIGNAIGEPGKPAGNALSRDEWDGAMRAWVKVEQRLGK</sequence>
<dbReference type="InterPro" id="IPR038887">
    <property type="entry name" value="Nus1/NgBR"/>
</dbReference>
<keyword evidence="9" id="KW-0460">Magnesium</keyword>
<organism evidence="14 15">
    <name type="scientific">Cryptococcus amylolentus CBS 6273</name>
    <dbReference type="NCBI Taxonomy" id="1296118"/>
    <lineage>
        <taxon>Eukaryota</taxon>
        <taxon>Fungi</taxon>
        <taxon>Dikarya</taxon>
        <taxon>Basidiomycota</taxon>
        <taxon>Agaricomycotina</taxon>
        <taxon>Tremellomycetes</taxon>
        <taxon>Tremellales</taxon>
        <taxon>Cryptococcaceae</taxon>
        <taxon>Cryptococcus</taxon>
    </lineage>
</organism>
<evidence type="ECO:0000313" key="15">
    <source>
        <dbReference type="Proteomes" id="UP000095149"/>
    </source>
</evidence>
<evidence type="ECO:0000256" key="9">
    <source>
        <dbReference type="ARBA" id="ARBA00022842"/>
    </source>
</evidence>
<evidence type="ECO:0000256" key="3">
    <source>
        <dbReference type="ARBA" id="ARBA00004922"/>
    </source>
</evidence>
<keyword evidence="8" id="KW-0256">Endoplasmic reticulum</keyword>
<dbReference type="UniPathway" id="UPA00378"/>
<dbReference type="AlphaFoldDB" id="A0A1E3JAP1"/>
<keyword evidence="10" id="KW-1133">Transmembrane helix</keyword>
<dbReference type="PANTHER" id="PTHR21528">
    <property type="entry name" value="DEHYDRODOLICHYL DIPHOSPHATE SYNTHASE COMPLEX SUBUNIT NUS1"/>
    <property type="match status" value="1"/>
</dbReference>
<dbReference type="EMBL" id="MEKH01000014">
    <property type="protein sequence ID" value="ODN96991.1"/>
    <property type="molecule type" value="Genomic_DNA"/>
</dbReference>
<evidence type="ECO:0000256" key="8">
    <source>
        <dbReference type="ARBA" id="ARBA00022824"/>
    </source>
</evidence>
<evidence type="ECO:0000256" key="13">
    <source>
        <dbReference type="SAM" id="MobiDB-lite"/>
    </source>
</evidence>
<reference evidence="14 15" key="1">
    <citation type="submission" date="2016-06" db="EMBL/GenBank/DDBJ databases">
        <title>Evolution of pathogenesis and genome organization in the Tremellales.</title>
        <authorList>
            <person name="Cuomo C."/>
            <person name="Litvintseva A."/>
            <person name="Heitman J."/>
            <person name="Chen Y."/>
            <person name="Sun S."/>
            <person name="Springer D."/>
            <person name="Dromer F."/>
            <person name="Young S."/>
            <person name="Zeng Q."/>
            <person name="Chapman S."/>
            <person name="Gujja S."/>
            <person name="Saif S."/>
            <person name="Birren B."/>
        </authorList>
    </citation>
    <scope>NUCLEOTIDE SEQUENCE [LARGE SCALE GENOMIC DNA]</scope>
    <source>
        <strain evidence="14 15">CBS 6273</strain>
    </source>
</reference>
<comment type="cofactor">
    <cofactor evidence="1">
        <name>Mg(2+)</name>
        <dbReference type="ChEBI" id="CHEBI:18420"/>
    </cofactor>
</comment>
<evidence type="ECO:0000256" key="7">
    <source>
        <dbReference type="ARBA" id="ARBA00022692"/>
    </source>
</evidence>
<gene>
    <name evidence="14" type="ORF">I350_07968</name>
</gene>
<evidence type="ECO:0000256" key="6">
    <source>
        <dbReference type="ARBA" id="ARBA00022679"/>
    </source>
</evidence>
<accession>A0A1E3JAP1</accession>
<proteinExistence type="inferred from homology"/>
<dbReference type="PANTHER" id="PTHR21528:SF0">
    <property type="entry name" value="DEHYDRODOLICHYL DIPHOSPHATE SYNTHASE COMPLEX SUBUNIT NUS1"/>
    <property type="match status" value="1"/>
</dbReference>
<dbReference type="Proteomes" id="UP000095149">
    <property type="component" value="Unassembled WGS sequence"/>
</dbReference>
<evidence type="ECO:0000313" key="14">
    <source>
        <dbReference type="EMBL" id="ODN96991.1"/>
    </source>
</evidence>
<keyword evidence="7" id="KW-0812">Transmembrane</keyword>
<dbReference type="EC" id="2.5.1.87" evidence="5"/>
<evidence type="ECO:0000256" key="1">
    <source>
        <dbReference type="ARBA" id="ARBA00001946"/>
    </source>
</evidence>
<comment type="catalytic activity">
    <reaction evidence="12">
        <text>n isopentenyl diphosphate + (2E,6E)-farnesyl diphosphate = a di-trans,poly-cis-polyprenyl diphosphate + n diphosphate</text>
        <dbReference type="Rhea" id="RHEA:53008"/>
        <dbReference type="Rhea" id="RHEA-COMP:19494"/>
        <dbReference type="ChEBI" id="CHEBI:33019"/>
        <dbReference type="ChEBI" id="CHEBI:128769"/>
        <dbReference type="ChEBI" id="CHEBI:136960"/>
        <dbReference type="ChEBI" id="CHEBI:175763"/>
        <dbReference type="EC" id="2.5.1.87"/>
    </reaction>
</comment>
<name>A0A1E3JAP1_9TREE</name>
<evidence type="ECO:0000256" key="12">
    <source>
        <dbReference type="ARBA" id="ARBA00047353"/>
    </source>
</evidence>
<comment type="caution">
    <text evidence="14">The sequence shown here is derived from an EMBL/GenBank/DDBJ whole genome shotgun (WGS) entry which is preliminary data.</text>
</comment>
<comment type="similarity">
    <text evidence="4">Belongs to the UPP synthase family.</text>
</comment>
<protein>
    <recommendedName>
        <fullName evidence="5">ditrans,polycis-polyprenyl diphosphate synthase [(2E,6E)-farnesyldiphosphate specific]</fullName>
        <ecNumber evidence="5">2.5.1.87</ecNumber>
    </recommendedName>
</protein>
<dbReference type="InterPro" id="IPR036424">
    <property type="entry name" value="UPP_synth-like_sf"/>
</dbReference>
<feature type="region of interest" description="Disordered" evidence="13">
    <location>
        <begin position="69"/>
        <end position="89"/>
    </location>
</feature>
<evidence type="ECO:0000256" key="10">
    <source>
        <dbReference type="ARBA" id="ARBA00022989"/>
    </source>
</evidence>
<evidence type="ECO:0000256" key="2">
    <source>
        <dbReference type="ARBA" id="ARBA00004586"/>
    </source>
</evidence>
<evidence type="ECO:0000256" key="4">
    <source>
        <dbReference type="ARBA" id="ARBA00005432"/>
    </source>
</evidence>
<dbReference type="GO" id="GO:1904423">
    <property type="term" value="C:dehydrodolichyl diphosphate synthase complex"/>
    <property type="evidence" value="ECO:0007669"/>
    <property type="project" value="InterPro"/>
</dbReference>
<dbReference type="GO" id="GO:0005789">
    <property type="term" value="C:endoplasmic reticulum membrane"/>
    <property type="evidence" value="ECO:0007669"/>
    <property type="project" value="UniProtKB-SubCell"/>
</dbReference>
<comment type="pathway">
    <text evidence="3">Protein modification; protein glycosylation.</text>
</comment>
<evidence type="ECO:0000256" key="11">
    <source>
        <dbReference type="ARBA" id="ARBA00023136"/>
    </source>
</evidence>
<keyword evidence="6" id="KW-0808">Transferase</keyword>
<dbReference type="OrthoDB" id="3057168at2759"/>
<keyword evidence="11" id="KW-0472">Membrane</keyword>
<feature type="compositionally biased region" description="Gly residues" evidence="13">
    <location>
        <begin position="69"/>
        <end position="78"/>
    </location>
</feature>
<feature type="region of interest" description="Disordered" evidence="13">
    <location>
        <begin position="132"/>
        <end position="174"/>
    </location>
</feature>
<evidence type="ECO:0000256" key="5">
    <source>
        <dbReference type="ARBA" id="ARBA00012596"/>
    </source>
</evidence>
<dbReference type="SUPFAM" id="SSF64005">
    <property type="entry name" value="Undecaprenyl diphosphate synthase"/>
    <property type="match status" value="1"/>
</dbReference>
<dbReference type="GO" id="GO:0045547">
    <property type="term" value="F:ditrans,polycis-polyprenyl diphosphate synthase [(2E,6E)-farnesyl diphosphate specific] activity"/>
    <property type="evidence" value="ECO:0007669"/>
    <property type="project" value="UniProtKB-EC"/>
</dbReference>
<comment type="subcellular location">
    <subcellularLocation>
        <location evidence="2">Endoplasmic reticulum membrane</location>
    </subcellularLocation>
</comment>